<keyword evidence="2" id="KW-0732">Signal</keyword>
<dbReference type="Pfam" id="PF17766">
    <property type="entry name" value="fn3_6"/>
    <property type="match status" value="1"/>
</dbReference>
<dbReference type="Gene3D" id="3.30.70.80">
    <property type="entry name" value="Peptidase S8 propeptide/proteinase inhibitor I9"/>
    <property type="match status" value="1"/>
</dbReference>
<evidence type="ECO:0000313" key="6">
    <source>
        <dbReference type="Proteomes" id="UP000585474"/>
    </source>
</evidence>
<dbReference type="InterPro" id="IPR010259">
    <property type="entry name" value="S8pro/Inhibitor_I9"/>
</dbReference>
<dbReference type="InterPro" id="IPR041469">
    <property type="entry name" value="Subtilisin-like_FN3"/>
</dbReference>
<sequence length="198" mass="23051">MATTFYPSKTHWHLSLLKRFVPSQTDPSSRLIYSYHTSTEGFAARLSELELRSLRKFRDVVAIRPDRRLEIHTTYSYKFLGLNPAAQSAWHGMMRKMIKRRLTNVGSPNSIYSVEVVAPEGVKVRVRPRRLVFKHVNQSLRYRVWFISRKRTVIDNMSFAQGHLIWVSSHNGLYRVRSPISVTWAPKKSNGNGHNKNK</sequence>
<dbReference type="AlphaFoldDB" id="A0A7J0FLG4"/>
<dbReference type="InterPro" id="IPR037045">
    <property type="entry name" value="S8pro/Inhibitor_I9_sf"/>
</dbReference>
<organism evidence="5 6">
    <name type="scientific">Actinidia rufa</name>
    <dbReference type="NCBI Taxonomy" id="165716"/>
    <lineage>
        <taxon>Eukaryota</taxon>
        <taxon>Viridiplantae</taxon>
        <taxon>Streptophyta</taxon>
        <taxon>Embryophyta</taxon>
        <taxon>Tracheophyta</taxon>
        <taxon>Spermatophyta</taxon>
        <taxon>Magnoliopsida</taxon>
        <taxon>eudicotyledons</taxon>
        <taxon>Gunneridae</taxon>
        <taxon>Pentapetalae</taxon>
        <taxon>asterids</taxon>
        <taxon>Ericales</taxon>
        <taxon>Actinidiaceae</taxon>
        <taxon>Actinidia</taxon>
    </lineage>
</organism>
<evidence type="ECO:0000256" key="1">
    <source>
        <dbReference type="ARBA" id="ARBA00011073"/>
    </source>
</evidence>
<evidence type="ECO:0000259" key="4">
    <source>
        <dbReference type="Pfam" id="PF17766"/>
    </source>
</evidence>
<feature type="domain" description="Subtilisin-like protease fibronectin type-III" evidence="4">
    <location>
        <begin position="94"/>
        <end position="182"/>
    </location>
</feature>
<evidence type="ECO:0000259" key="3">
    <source>
        <dbReference type="Pfam" id="PF05922"/>
    </source>
</evidence>
<dbReference type="Pfam" id="PF05922">
    <property type="entry name" value="Inhibitor_I9"/>
    <property type="match status" value="1"/>
</dbReference>
<protein>
    <submittedName>
        <fullName evidence="5">Uncharacterized protein</fullName>
    </submittedName>
</protein>
<dbReference type="Gene3D" id="2.60.40.2310">
    <property type="match status" value="1"/>
</dbReference>
<comment type="similarity">
    <text evidence="1">Belongs to the peptidase S8 family.</text>
</comment>
<proteinExistence type="inferred from homology"/>
<dbReference type="Proteomes" id="UP000585474">
    <property type="component" value="Unassembled WGS sequence"/>
</dbReference>
<reference evidence="5 6" key="1">
    <citation type="submission" date="2019-07" db="EMBL/GenBank/DDBJ databases">
        <title>De Novo Assembly of kiwifruit Actinidia rufa.</title>
        <authorList>
            <person name="Sugita-Konishi S."/>
            <person name="Sato K."/>
            <person name="Mori E."/>
            <person name="Abe Y."/>
            <person name="Kisaki G."/>
            <person name="Hamano K."/>
            <person name="Suezawa K."/>
            <person name="Otani M."/>
            <person name="Fukuda T."/>
            <person name="Manabe T."/>
            <person name="Gomi K."/>
            <person name="Tabuchi M."/>
            <person name="Akimitsu K."/>
            <person name="Kataoka I."/>
        </authorList>
    </citation>
    <scope>NUCLEOTIDE SEQUENCE [LARGE SCALE GENOMIC DNA]</scope>
    <source>
        <strain evidence="6">cv. Fuchu</strain>
    </source>
</reference>
<name>A0A7J0FLG4_9ERIC</name>
<comment type="caution">
    <text evidence="5">The sequence shown here is derived from an EMBL/GenBank/DDBJ whole genome shotgun (WGS) entry which is preliminary data.</text>
</comment>
<dbReference type="PANTHER" id="PTHR10795">
    <property type="entry name" value="PROPROTEIN CONVERTASE SUBTILISIN/KEXIN"/>
    <property type="match status" value="1"/>
</dbReference>
<dbReference type="OrthoDB" id="206201at2759"/>
<accession>A0A7J0FLG4</accession>
<keyword evidence="6" id="KW-1185">Reference proteome</keyword>
<dbReference type="InterPro" id="IPR045051">
    <property type="entry name" value="SBT"/>
</dbReference>
<evidence type="ECO:0000256" key="2">
    <source>
        <dbReference type="ARBA" id="ARBA00022729"/>
    </source>
</evidence>
<gene>
    <name evidence="5" type="ORF">Acr_13g0009340</name>
</gene>
<evidence type="ECO:0000313" key="5">
    <source>
        <dbReference type="EMBL" id="GFY99534.1"/>
    </source>
</evidence>
<feature type="domain" description="Inhibitor I9" evidence="3">
    <location>
        <begin position="8"/>
        <end position="72"/>
    </location>
</feature>
<dbReference type="EMBL" id="BJWL01000013">
    <property type="protein sequence ID" value="GFY99534.1"/>
    <property type="molecule type" value="Genomic_DNA"/>
</dbReference>